<feature type="transmembrane region" description="Helical" evidence="1">
    <location>
        <begin position="573"/>
        <end position="595"/>
    </location>
</feature>
<feature type="transmembrane region" description="Helical" evidence="1">
    <location>
        <begin position="429"/>
        <end position="449"/>
    </location>
</feature>
<protein>
    <submittedName>
        <fullName evidence="2">Uncharacterized protein</fullName>
    </submittedName>
</protein>
<keyword evidence="1" id="KW-0812">Transmembrane</keyword>
<dbReference type="Proteomes" id="UP000606974">
    <property type="component" value="Unassembled WGS sequence"/>
</dbReference>
<dbReference type="EMBL" id="JAACFV010000149">
    <property type="protein sequence ID" value="KAF7504104.1"/>
    <property type="molecule type" value="Genomic_DNA"/>
</dbReference>
<dbReference type="OrthoDB" id="5392263at2759"/>
<keyword evidence="1" id="KW-0472">Membrane</keyword>
<proteinExistence type="predicted"/>
<reference evidence="2" key="1">
    <citation type="submission" date="2020-02" db="EMBL/GenBank/DDBJ databases">
        <authorList>
            <person name="Palmer J.M."/>
        </authorList>
    </citation>
    <scope>NUCLEOTIDE SEQUENCE</scope>
    <source>
        <strain evidence="2">EPUS1.4</strain>
        <tissue evidence="2">Thallus</tissue>
    </source>
</reference>
<keyword evidence="1" id="KW-1133">Transmembrane helix</keyword>
<accession>A0A8H7A9W1</accession>
<comment type="caution">
    <text evidence="2">The sequence shown here is derived from an EMBL/GenBank/DDBJ whole genome shotgun (WGS) entry which is preliminary data.</text>
</comment>
<feature type="transmembrane region" description="Helical" evidence="1">
    <location>
        <begin position="396"/>
        <end position="417"/>
    </location>
</feature>
<name>A0A8H7A9W1_9EURO</name>
<sequence>MAPNFDVCGELYKNASSLTPNPYIHFAYNGSIRGVLREGDRPALITLEGCLKLCGNGFEPYKWIEASSTITTWVLPVIGGLLLQAPFESNRFWKTFFALVRWMGSPMSSLSYTLWNIKVTGKCALMVDMAVPYDHVPEDQNSEFSQMRDAFYILAVMNQYEIKPRMPEMAAEKLLRVALFSNSLKLTSDEDNVQNLPTLRKELAHDLRRGRRRGTVPVFLAILWFILSLAISIESAFGDIGVNATAHNLGIGLMLSWIPVFIIGSIIDRNPMSSDDTCRRLNKLLDRVRLALLDTTLRDTYIRDTGRTSDDFQWTRDLEDHEYFTESFFSEFAGQGRCRWHYGVAHPILAGIEKAYVAEYGRDWMRDSETARSFMVVGPEPLTGLRWFDWREIWQILSAIAIVVGTNTGAMVISYWTPTVGLGCRSGGYLIFVIISFASLCIEMLVWWLTPTRSGEVSGWLQKAAIGDPLVKFGSRLERQLSRSPSYSWQTSLGEKIQNWMSNWELLQFRSKLEILVLKPLDIINTSWLLYIVLAQTFGWYRSCSCMTSTWAAGGGYIDFESILSYKAHGISLYWGSGTALSLIFLTAGLLFIIAEWCAQSHLSTMDYEAARRGLLRTRRWKYHTVWLRRLPNVVIDSAVVVSLAMIRLCSRGKRPIHGRRSLIWSSQIKRRRLNPLVAIHTVPKSDIRDEENNHLLARTRSHVDEISLNTAATEKSNEDDYDDEPEEFLCGQGGDDREDVGNQEFVVNDEEVGSQEFVVNDEEEDEENLMEVRLLRILGQEGGVQAESGYLIID</sequence>
<dbReference type="AlphaFoldDB" id="A0A8H7A9W1"/>
<feature type="transmembrane region" description="Helical" evidence="1">
    <location>
        <begin position="218"/>
        <end position="237"/>
    </location>
</feature>
<keyword evidence="3" id="KW-1185">Reference proteome</keyword>
<evidence type="ECO:0000313" key="3">
    <source>
        <dbReference type="Proteomes" id="UP000606974"/>
    </source>
</evidence>
<evidence type="ECO:0000256" key="1">
    <source>
        <dbReference type="SAM" id="Phobius"/>
    </source>
</evidence>
<organism evidence="2 3">
    <name type="scientific">Endocarpon pusillum</name>
    <dbReference type="NCBI Taxonomy" id="364733"/>
    <lineage>
        <taxon>Eukaryota</taxon>
        <taxon>Fungi</taxon>
        <taxon>Dikarya</taxon>
        <taxon>Ascomycota</taxon>
        <taxon>Pezizomycotina</taxon>
        <taxon>Eurotiomycetes</taxon>
        <taxon>Chaetothyriomycetidae</taxon>
        <taxon>Verrucariales</taxon>
        <taxon>Verrucariaceae</taxon>
        <taxon>Endocarpon</taxon>
    </lineage>
</organism>
<evidence type="ECO:0000313" key="2">
    <source>
        <dbReference type="EMBL" id="KAF7504104.1"/>
    </source>
</evidence>
<gene>
    <name evidence="2" type="ORF">GJ744_002673</name>
</gene>
<feature type="transmembrane region" description="Helical" evidence="1">
    <location>
        <begin position="249"/>
        <end position="267"/>
    </location>
</feature>